<name>A0A369J769_HYPMA</name>
<proteinExistence type="predicted"/>
<dbReference type="EMBL" id="LUEZ02000126">
    <property type="protein sequence ID" value="RDB16265.1"/>
    <property type="molecule type" value="Genomic_DNA"/>
</dbReference>
<protein>
    <submittedName>
        <fullName evidence="2">Uncharacterized protein</fullName>
    </submittedName>
</protein>
<evidence type="ECO:0000313" key="2">
    <source>
        <dbReference type="EMBL" id="RDB16265.1"/>
    </source>
</evidence>
<dbReference type="InParanoid" id="A0A369J769"/>
<evidence type="ECO:0000313" key="3">
    <source>
        <dbReference type="Proteomes" id="UP000076154"/>
    </source>
</evidence>
<evidence type="ECO:0000256" key="1">
    <source>
        <dbReference type="SAM" id="MobiDB-lite"/>
    </source>
</evidence>
<feature type="compositionally biased region" description="Polar residues" evidence="1">
    <location>
        <begin position="30"/>
        <end position="47"/>
    </location>
</feature>
<dbReference type="AlphaFoldDB" id="A0A369J769"/>
<sequence>MDYSRFQQTQGNNSDYPSVQQQPDMFPHPQQANTNATGHQSFTNDGNNWDYGYAPNPGETGEQVQLTMPPGRAFGDQVPPAMDGTYQQSLPYQGPATMSGTFGTSAYHQTSSTTGNLLRMQNSNPLYTTTPSGAFEPNQSAFSYDNQSSWRTSGNHQGSRQSSRQGSVVPGSGSSRHAPYRVPSLPRAERTLARDPFVYVKQEGSENKAIDSKGKQKNESTMTNITGSARTKTNVKAGAGSFTASLYGNPRVVEIAYPDPYTQDSEEIKRIREASRMRKNDITVVLRPFSVEHNLLETTFLQFLSDGSLLTSDELANMLLEKQSVQDVLDKLNKPHRLLLERATYESANNIRSDYVTDLLRRTKTSVLNDFPTLQGKWDKPVELSAAVWVLIESGEFLHVIHRDEADVMAAQKAAKEFACSIEGLEKMTPVGTPLMAETFSFASVIKSIGEHSNFDLIADHFDTEALRNVTAGFVQFKSGKWEQSDEAEILKPSILQVTGAALLSELLNWITGVYRSSHKESWHAKIVDAYKNEILRLLNFLRKTEEWRRLCLKLNALTQEVLESHNLTNLETVLKPRMSKDAIMPIYYVPGHFQVTMATENDADHM</sequence>
<feature type="compositionally biased region" description="Polar residues" evidence="1">
    <location>
        <begin position="101"/>
        <end position="156"/>
    </location>
</feature>
<dbReference type="Proteomes" id="UP000076154">
    <property type="component" value="Unassembled WGS sequence"/>
</dbReference>
<feature type="compositionally biased region" description="Polar residues" evidence="1">
    <location>
        <begin position="1"/>
        <end position="23"/>
    </location>
</feature>
<gene>
    <name evidence="2" type="ORF">Hypma_003006</name>
</gene>
<comment type="caution">
    <text evidence="2">The sequence shown here is derived from an EMBL/GenBank/DDBJ whole genome shotgun (WGS) entry which is preliminary data.</text>
</comment>
<accession>A0A369J769</accession>
<keyword evidence="3" id="KW-1185">Reference proteome</keyword>
<reference evidence="2" key="1">
    <citation type="submission" date="2018-04" db="EMBL/GenBank/DDBJ databases">
        <title>Whole genome sequencing of Hypsizygus marmoreus.</title>
        <authorList>
            <person name="Choi I.-G."/>
            <person name="Min B."/>
            <person name="Kim J.-G."/>
            <person name="Kim S."/>
            <person name="Oh Y.-L."/>
            <person name="Kong W.-S."/>
            <person name="Park H."/>
            <person name="Jeong J."/>
            <person name="Song E.-S."/>
        </authorList>
    </citation>
    <scope>NUCLEOTIDE SEQUENCE [LARGE SCALE GENOMIC DNA]</scope>
    <source>
        <strain evidence="2">51987-8</strain>
    </source>
</reference>
<feature type="region of interest" description="Disordered" evidence="1">
    <location>
        <begin position="101"/>
        <end position="189"/>
    </location>
</feature>
<feature type="compositionally biased region" description="Low complexity" evidence="1">
    <location>
        <begin position="157"/>
        <end position="167"/>
    </location>
</feature>
<feature type="region of interest" description="Disordered" evidence="1">
    <location>
        <begin position="1"/>
        <end position="62"/>
    </location>
</feature>
<organism evidence="2 3">
    <name type="scientific">Hypsizygus marmoreus</name>
    <name type="common">White beech mushroom</name>
    <name type="synonym">Agaricus marmoreus</name>
    <dbReference type="NCBI Taxonomy" id="39966"/>
    <lineage>
        <taxon>Eukaryota</taxon>
        <taxon>Fungi</taxon>
        <taxon>Dikarya</taxon>
        <taxon>Basidiomycota</taxon>
        <taxon>Agaricomycotina</taxon>
        <taxon>Agaricomycetes</taxon>
        <taxon>Agaricomycetidae</taxon>
        <taxon>Agaricales</taxon>
        <taxon>Tricholomatineae</taxon>
        <taxon>Lyophyllaceae</taxon>
        <taxon>Hypsizygus</taxon>
    </lineage>
</organism>